<dbReference type="PATRIC" id="fig|1300222.3.peg.3608"/>
<evidence type="ECO:0000313" key="2">
    <source>
        <dbReference type="EMBL" id="EMT51316.1"/>
    </source>
</evidence>
<protein>
    <submittedName>
        <fullName evidence="2">Uncharacterized protein</fullName>
    </submittedName>
</protein>
<keyword evidence="1" id="KW-0732">Signal</keyword>
<reference evidence="2 3" key="1">
    <citation type="submission" date="2013-03" db="EMBL/GenBank/DDBJ databases">
        <title>Assembly of a new bacterial strain Brevibacillus borstelensis AK1.</title>
        <authorList>
            <person name="Rajan I."/>
            <person name="PoliReddy D."/>
            <person name="Sugumar T."/>
            <person name="Rathinam K."/>
            <person name="Alqarawi S."/>
            <person name="Khalil A.B."/>
            <person name="Sivakumar N."/>
        </authorList>
    </citation>
    <scope>NUCLEOTIDE SEQUENCE [LARGE SCALE GENOMIC DNA]</scope>
    <source>
        <strain evidence="2 3">AK1</strain>
    </source>
</reference>
<proteinExistence type="predicted"/>
<dbReference type="AlphaFoldDB" id="M8DWD1"/>
<comment type="caution">
    <text evidence="2">The sequence shown here is derived from an EMBL/GenBank/DDBJ whole genome shotgun (WGS) entry which is preliminary data.</text>
</comment>
<evidence type="ECO:0000313" key="3">
    <source>
        <dbReference type="Proteomes" id="UP000012081"/>
    </source>
</evidence>
<dbReference type="Proteomes" id="UP000012081">
    <property type="component" value="Unassembled WGS sequence"/>
</dbReference>
<evidence type="ECO:0000256" key="1">
    <source>
        <dbReference type="SAM" id="SignalP"/>
    </source>
</evidence>
<sequence length="182" mass="19889">MWKAAFLIVALFSFLTAMPSASSNASAEGAGIGFLHDSVKRAITLHQAENGEIQKGTEAADPLAAEQVELFDTDKERVIKTLENTSEFQTEAQSLLKSVSGRVQDLQPALSHAMIVKIPLAPPQKLLHKQAGIDTMIANMFVVMPKDSSRRPWMILHTKEAETLVVEFSGEIGKLKKLLPLP</sequence>
<gene>
    <name evidence="2" type="ORF">I532_17213</name>
</gene>
<accession>M8DWD1</accession>
<dbReference type="RefSeq" id="WP_003389761.1">
    <property type="nucleotide sequence ID" value="NZ_APBN01000008.1"/>
</dbReference>
<dbReference type="EMBL" id="APBN01000008">
    <property type="protein sequence ID" value="EMT51316.1"/>
    <property type="molecule type" value="Genomic_DNA"/>
</dbReference>
<name>M8DWD1_9BACL</name>
<dbReference type="STRING" id="1300222.I532_17213"/>
<feature type="signal peptide" evidence="1">
    <location>
        <begin position="1"/>
        <end position="25"/>
    </location>
</feature>
<feature type="chain" id="PRO_5039394975" evidence="1">
    <location>
        <begin position="26"/>
        <end position="182"/>
    </location>
</feature>
<organism evidence="2 3">
    <name type="scientific">Brevibacillus borstelensis AK1</name>
    <dbReference type="NCBI Taxonomy" id="1300222"/>
    <lineage>
        <taxon>Bacteria</taxon>
        <taxon>Bacillati</taxon>
        <taxon>Bacillota</taxon>
        <taxon>Bacilli</taxon>
        <taxon>Bacillales</taxon>
        <taxon>Paenibacillaceae</taxon>
        <taxon>Brevibacillus</taxon>
    </lineage>
</organism>
<keyword evidence="3" id="KW-1185">Reference proteome</keyword>